<keyword evidence="3 5" id="KW-0863">Zinc-finger</keyword>
<evidence type="ECO:0000256" key="2">
    <source>
        <dbReference type="ARBA" id="ARBA00022737"/>
    </source>
</evidence>
<accession>A0A7L1G2M6</accession>
<keyword evidence="8" id="KW-1185">Reference proteome</keyword>
<organism evidence="7 8">
    <name type="scientific">Indicator maculatus</name>
    <name type="common">spotted honeyguide</name>
    <dbReference type="NCBI Taxonomy" id="545262"/>
    <lineage>
        <taxon>Eukaryota</taxon>
        <taxon>Metazoa</taxon>
        <taxon>Chordata</taxon>
        <taxon>Craniata</taxon>
        <taxon>Vertebrata</taxon>
        <taxon>Euteleostomi</taxon>
        <taxon>Archelosauria</taxon>
        <taxon>Archosauria</taxon>
        <taxon>Dinosauria</taxon>
        <taxon>Saurischia</taxon>
        <taxon>Theropoda</taxon>
        <taxon>Coelurosauria</taxon>
        <taxon>Aves</taxon>
        <taxon>Neognathae</taxon>
        <taxon>Neoaves</taxon>
        <taxon>Telluraves</taxon>
        <taxon>Coraciimorphae</taxon>
        <taxon>Piciformes</taxon>
        <taxon>Indicatoridae</taxon>
        <taxon>Indicator</taxon>
    </lineage>
</organism>
<dbReference type="AlphaFoldDB" id="A0A7L1G2M6"/>
<dbReference type="PANTHER" id="PTHR23235">
    <property type="entry name" value="KRUEPPEL-LIKE TRANSCRIPTION FACTOR"/>
    <property type="match status" value="1"/>
</dbReference>
<dbReference type="Gene3D" id="3.30.160.60">
    <property type="entry name" value="Classic Zinc Finger"/>
    <property type="match status" value="3"/>
</dbReference>
<dbReference type="Pfam" id="PF00096">
    <property type="entry name" value="zf-C2H2"/>
    <property type="match status" value="1"/>
</dbReference>
<dbReference type="Proteomes" id="UP000557230">
    <property type="component" value="Unassembled WGS sequence"/>
</dbReference>
<evidence type="ECO:0000256" key="3">
    <source>
        <dbReference type="ARBA" id="ARBA00022771"/>
    </source>
</evidence>
<feature type="non-terminal residue" evidence="7">
    <location>
        <position position="120"/>
    </location>
</feature>
<keyword evidence="4" id="KW-0862">Zinc</keyword>
<protein>
    <submittedName>
        <fullName evidence="7">ZN629 protein</fullName>
    </submittedName>
</protein>
<keyword evidence="2" id="KW-0677">Repeat</keyword>
<dbReference type="Pfam" id="PF13912">
    <property type="entry name" value="zf-C2H2_6"/>
    <property type="match status" value="2"/>
</dbReference>
<dbReference type="GO" id="GO:0008270">
    <property type="term" value="F:zinc ion binding"/>
    <property type="evidence" value="ECO:0007669"/>
    <property type="project" value="UniProtKB-KW"/>
</dbReference>
<dbReference type="PANTHER" id="PTHR23235:SF120">
    <property type="entry name" value="KRUPPEL-LIKE FACTOR 15"/>
    <property type="match status" value="1"/>
</dbReference>
<feature type="domain" description="C2H2-type" evidence="6">
    <location>
        <begin position="41"/>
        <end position="68"/>
    </location>
</feature>
<name>A0A7L1G2M6_9PICI</name>
<evidence type="ECO:0000256" key="5">
    <source>
        <dbReference type="PROSITE-ProRule" id="PRU00042"/>
    </source>
</evidence>
<sequence length="120" mass="13349">PGTSPCSPSGQEKPHKCCSCHKSFSSTKSLRKHQSFHLEVFRCPDCGKVLASRATLVCHRRIHTGERPFGCPECGKAFMATKASLVCHRRIHTGERPFGCPECGKAFMATKSLSKHRKRH</sequence>
<feature type="domain" description="C2H2-type" evidence="6">
    <location>
        <begin position="69"/>
        <end position="97"/>
    </location>
</feature>
<gene>
    <name evidence="7" type="primary">Znf629_0</name>
    <name evidence="7" type="ORF">INDMAC_R01596</name>
</gene>
<evidence type="ECO:0000313" key="7">
    <source>
        <dbReference type="EMBL" id="NXN08172.1"/>
    </source>
</evidence>
<evidence type="ECO:0000256" key="4">
    <source>
        <dbReference type="ARBA" id="ARBA00022833"/>
    </source>
</evidence>
<dbReference type="SMART" id="SM00355">
    <property type="entry name" value="ZnF_C2H2"/>
    <property type="match status" value="4"/>
</dbReference>
<dbReference type="EMBL" id="VXBD01002099">
    <property type="protein sequence ID" value="NXN08172.1"/>
    <property type="molecule type" value="Genomic_DNA"/>
</dbReference>
<feature type="domain" description="C2H2-type" evidence="6">
    <location>
        <begin position="98"/>
        <end position="120"/>
    </location>
</feature>
<reference evidence="7 8" key="1">
    <citation type="submission" date="2019-09" db="EMBL/GenBank/DDBJ databases">
        <title>Bird 10,000 Genomes (B10K) Project - Family phase.</title>
        <authorList>
            <person name="Zhang G."/>
        </authorList>
    </citation>
    <scope>NUCLEOTIDE SEQUENCE [LARGE SCALE GENOMIC DNA]</scope>
    <source>
        <strain evidence="7">B10K-DU-001-78</strain>
        <tissue evidence="7">Muscle</tissue>
    </source>
</reference>
<proteinExistence type="predicted"/>
<dbReference type="InterPro" id="IPR036236">
    <property type="entry name" value="Znf_C2H2_sf"/>
</dbReference>
<dbReference type="SUPFAM" id="SSF57667">
    <property type="entry name" value="beta-beta-alpha zinc fingers"/>
    <property type="match status" value="3"/>
</dbReference>
<dbReference type="GO" id="GO:0000981">
    <property type="term" value="F:DNA-binding transcription factor activity, RNA polymerase II-specific"/>
    <property type="evidence" value="ECO:0007669"/>
    <property type="project" value="TreeGrafter"/>
</dbReference>
<dbReference type="OrthoDB" id="427030at2759"/>
<keyword evidence="1" id="KW-0479">Metal-binding</keyword>
<feature type="non-terminal residue" evidence="7">
    <location>
        <position position="1"/>
    </location>
</feature>
<dbReference type="InterPro" id="IPR013087">
    <property type="entry name" value="Znf_C2H2_type"/>
</dbReference>
<dbReference type="FunFam" id="3.30.160.60:FF:000690">
    <property type="entry name" value="Zinc finger protein 354C"/>
    <property type="match status" value="1"/>
</dbReference>
<feature type="domain" description="C2H2-type" evidence="6">
    <location>
        <begin position="15"/>
        <end position="37"/>
    </location>
</feature>
<dbReference type="GO" id="GO:0000978">
    <property type="term" value="F:RNA polymerase II cis-regulatory region sequence-specific DNA binding"/>
    <property type="evidence" value="ECO:0007669"/>
    <property type="project" value="TreeGrafter"/>
</dbReference>
<evidence type="ECO:0000256" key="1">
    <source>
        <dbReference type="ARBA" id="ARBA00022723"/>
    </source>
</evidence>
<dbReference type="FunFam" id="3.30.160.60:FF:001968">
    <property type="entry name" value="chorion transcription factor Cf2 isoform X3"/>
    <property type="match status" value="1"/>
</dbReference>
<evidence type="ECO:0000313" key="8">
    <source>
        <dbReference type="Proteomes" id="UP000557230"/>
    </source>
</evidence>
<comment type="caution">
    <text evidence="7">The sequence shown here is derived from an EMBL/GenBank/DDBJ whole genome shotgun (WGS) entry which is preliminary data.</text>
</comment>
<dbReference type="FunFam" id="3.30.160.60:FF:002343">
    <property type="entry name" value="Zinc finger protein 33A"/>
    <property type="match status" value="1"/>
</dbReference>
<dbReference type="PROSITE" id="PS00028">
    <property type="entry name" value="ZINC_FINGER_C2H2_1"/>
    <property type="match status" value="3"/>
</dbReference>
<dbReference type="PROSITE" id="PS50157">
    <property type="entry name" value="ZINC_FINGER_C2H2_2"/>
    <property type="match status" value="4"/>
</dbReference>
<evidence type="ECO:0000259" key="6">
    <source>
        <dbReference type="PROSITE" id="PS50157"/>
    </source>
</evidence>